<sequence>MKSLLNAILFQAVWFICLLAGDLWTLAATASYLFLHDRYFMHTRREWRLFLVFLTLGIIVDGTLFHVGVFSASADNLDTISLPPVWLLCLWVSVATLFAHSLSFLRSRYILGALMGAIGPTLSYFAGAKLSGISLAEPVGQTLLIVAIIWSLVIPLGIWLSEKWTLFDA</sequence>
<evidence type="ECO:0000313" key="3">
    <source>
        <dbReference type="Proteomes" id="UP001431181"/>
    </source>
</evidence>
<comment type="caution">
    <text evidence="2">The sequence shown here is derived from an EMBL/GenBank/DDBJ whole genome shotgun (WGS) entry which is preliminary data.</text>
</comment>
<feature type="transmembrane region" description="Helical" evidence="1">
    <location>
        <begin position="139"/>
        <end position="160"/>
    </location>
</feature>
<protein>
    <submittedName>
        <fullName evidence="2">DUF2878 domain-containing protein</fullName>
    </submittedName>
</protein>
<feature type="transmembrane region" description="Helical" evidence="1">
    <location>
        <begin position="84"/>
        <end position="102"/>
    </location>
</feature>
<dbReference type="EMBL" id="JAPEUL010000006">
    <property type="protein sequence ID" value="MCW4628839.1"/>
    <property type="molecule type" value="Genomic_DNA"/>
</dbReference>
<dbReference type="RefSeq" id="WP_265218049.1">
    <property type="nucleotide sequence ID" value="NZ_JAPEUL010000006.1"/>
</dbReference>
<dbReference type="Pfam" id="PF11086">
    <property type="entry name" value="DUF2878"/>
    <property type="match status" value="1"/>
</dbReference>
<dbReference type="Proteomes" id="UP001431181">
    <property type="component" value="Unassembled WGS sequence"/>
</dbReference>
<accession>A0ABT3KE78</accession>
<keyword evidence="1" id="KW-0472">Membrane</keyword>
<feature type="transmembrane region" description="Helical" evidence="1">
    <location>
        <begin position="109"/>
        <end position="127"/>
    </location>
</feature>
<proteinExistence type="predicted"/>
<keyword evidence="1" id="KW-1133">Transmembrane helix</keyword>
<dbReference type="InterPro" id="IPR021306">
    <property type="entry name" value="DUF2878"/>
</dbReference>
<name>A0ABT3KE78_9GAMM</name>
<reference evidence="2" key="1">
    <citation type="submission" date="2022-11" db="EMBL/GenBank/DDBJ databases">
        <title>Marinomonas sp. nov., isolated from marine algae.</title>
        <authorList>
            <person name="Choi D.G."/>
            <person name="Kim J.M."/>
            <person name="Lee J.K."/>
            <person name="Baek J.H."/>
            <person name="Jeon C.O."/>
        </authorList>
    </citation>
    <scope>NUCLEOTIDE SEQUENCE</scope>
    <source>
        <strain evidence="2">KJ51-3</strain>
    </source>
</reference>
<evidence type="ECO:0000313" key="2">
    <source>
        <dbReference type="EMBL" id="MCW4628839.1"/>
    </source>
</evidence>
<evidence type="ECO:0000256" key="1">
    <source>
        <dbReference type="SAM" id="Phobius"/>
    </source>
</evidence>
<keyword evidence="1" id="KW-0812">Transmembrane</keyword>
<feature type="transmembrane region" description="Helical" evidence="1">
    <location>
        <begin position="12"/>
        <end position="35"/>
    </location>
</feature>
<gene>
    <name evidence="2" type="ORF">ONZ52_07550</name>
</gene>
<organism evidence="2 3">
    <name type="scientific">Marinomonas rhodophyticola</name>
    <dbReference type="NCBI Taxonomy" id="2992803"/>
    <lineage>
        <taxon>Bacteria</taxon>
        <taxon>Pseudomonadati</taxon>
        <taxon>Pseudomonadota</taxon>
        <taxon>Gammaproteobacteria</taxon>
        <taxon>Oceanospirillales</taxon>
        <taxon>Oceanospirillaceae</taxon>
        <taxon>Marinomonas</taxon>
    </lineage>
</organism>
<keyword evidence="3" id="KW-1185">Reference proteome</keyword>
<feature type="transmembrane region" description="Helical" evidence="1">
    <location>
        <begin position="47"/>
        <end position="72"/>
    </location>
</feature>